<evidence type="ECO:0000313" key="2">
    <source>
        <dbReference type="Proteomes" id="UP000593560"/>
    </source>
</evidence>
<accession>A0A7J9GEW8</accession>
<dbReference type="EMBL" id="JABFAD010000004">
    <property type="protein sequence ID" value="MBA0796103.1"/>
    <property type="molecule type" value="Genomic_DNA"/>
</dbReference>
<name>A0A7J9GEW8_9ROSI</name>
<proteinExistence type="predicted"/>
<reference evidence="1 2" key="1">
    <citation type="journal article" date="2019" name="Genome Biol. Evol.">
        <title>Insights into the evolution of the New World diploid cottons (Gossypium, subgenus Houzingenia) based on genome sequencing.</title>
        <authorList>
            <person name="Grover C.E."/>
            <person name="Arick M.A. 2nd"/>
            <person name="Thrash A."/>
            <person name="Conover J.L."/>
            <person name="Sanders W.S."/>
            <person name="Peterson D.G."/>
            <person name="Frelichowski J.E."/>
            <person name="Scheffler J.A."/>
            <person name="Scheffler B.E."/>
            <person name="Wendel J.F."/>
        </authorList>
    </citation>
    <scope>NUCLEOTIDE SEQUENCE [LARGE SCALE GENOMIC DNA]</scope>
    <source>
        <strain evidence="1">0</strain>
        <tissue evidence="1">Leaf</tissue>
    </source>
</reference>
<organism evidence="1 2">
    <name type="scientific">Gossypium harknessii</name>
    <dbReference type="NCBI Taxonomy" id="34285"/>
    <lineage>
        <taxon>Eukaryota</taxon>
        <taxon>Viridiplantae</taxon>
        <taxon>Streptophyta</taxon>
        <taxon>Embryophyta</taxon>
        <taxon>Tracheophyta</taxon>
        <taxon>Spermatophyta</taxon>
        <taxon>Magnoliopsida</taxon>
        <taxon>eudicotyledons</taxon>
        <taxon>Gunneridae</taxon>
        <taxon>Pentapetalae</taxon>
        <taxon>rosids</taxon>
        <taxon>malvids</taxon>
        <taxon>Malvales</taxon>
        <taxon>Malvaceae</taxon>
        <taxon>Malvoideae</taxon>
        <taxon>Gossypium</taxon>
    </lineage>
</organism>
<keyword evidence="2" id="KW-1185">Reference proteome</keyword>
<gene>
    <name evidence="1" type="ORF">Gohar_006901</name>
</gene>
<protein>
    <submittedName>
        <fullName evidence="1">Uncharacterized protein</fullName>
    </submittedName>
</protein>
<dbReference type="Proteomes" id="UP000593560">
    <property type="component" value="Unassembled WGS sequence"/>
</dbReference>
<dbReference type="AlphaFoldDB" id="A0A7J9GEW8"/>
<sequence length="25" mass="3160">MSWRHSKWHVEYHFNRTILVLGNFT</sequence>
<evidence type="ECO:0000313" key="1">
    <source>
        <dbReference type="EMBL" id="MBA0796103.1"/>
    </source>
</evidence>
<comment type="caution">
    <text evidence="1">The sequence shown here is derived from an EMBL/GenBank/DDBJ whole genome shotgun (WGS) entry which is preliminary data.</text>
</comment>